<accession>A0A3Q9BJ27</accession>
<keyword evidence="3" id="KW-0804">Transcription</keyword>
<dbReference type="SUPFAM" id="SSF47413">
    <property type="entry name" value="lambda repressor-like DNA-binding domains"/>
    <property type="match status" value="1"/>
</dbReference>
<dbReference type="OrthoDB" id="43195at2"/>
<keyword evidence="6" id="KW-1185">Reference proteome</keyword>
<evidence type="ECO:0000313" key="5">
    <source>
        <dbReference type="EMBL" id="AZP03521.1"/>
    </source>
</evidence>
<dbReference type="CDD" id="cd01392">
    <property type="entry name" value="HTH_LacI"/>
    <property type="match status" value="1"/>
</dbReference>
<sequence>MATIKDIAKKTNLSITTVSRVLNYDPTLSVTHATKQKVFETAEKLNYTKHINKKQKRDEHLTNIAIIQWLDLKEEIEDIYYMSIRIGVERRAAELGFNLLKMTTEENGLPDDIEGILAIGKFDQNAVDEIAKLNKNVVFIGTNYPLNGFDTINGDFSQASEIALSYLIKQGHKKIGFIGAEDEKNLHGYRAYKSPSIYTFIDYLSSRDLFDESLFFFENTSEPNIQVGYKLMKKALDTLQNNLPSAFFVVNDAMALGCLNALRENNITVPDDISLISINDLSVSQFLTPALTTVKVFTEEMGEVGINTLKERIEADNSIEKRIILGTKLIERDTVKKIN</sequence>
<gene>
    <name evidence="5" type="ORF">EJN90_01880</name>
</gene>
<dbReference type="SUPFAM" id="SSF53822">
    <property type="entry name" value="Periplasmic binding protein-like I"/>
    <property type="match status" value="1"/>
</dbReference>
<dbReference type="PROSITE" id="PS50932">
    <property type="entry name" value="HTH_LACI_2"/>
    <property type="match status" value="1"/>
</dbReference>
<dbReference type="PANTHER" id="PTHR30146">
    <property type="entry name" value="LACI-RELATED TRANSCRIPTIONAL REPRESSOR"/>
    <property type="match status" value="1"/>
</dbReference>
<dbReference type="InterPro" id="IPR028082">
    <property type="entry name" value="Peripla_BP_I"/>
</dbReference>
<evidence type="ECO:0000313" key="6">
    <source>
        <dbReference type="Proteomes" id="UP000273326"/>
    </source>
</evidence>
<dbReference type="KEGG" id="jeh:EJN90_01880"/>
<dbReference type="GO" id="GO:0003700">
    <property type="term" value="F:DNA-binding transcription factor activity"/>
    <property type="evidence" value="ECO:0007669"/>
    <property type="project" value="TreeGrafter"/>
</dbReference>
<dbReference type="InterPro" id="IPR000843">
    <property type="entry name" value="HTH_LacI"/>
</dbReference>
<proteinExistence type="predicted"/>
<dbReference type="EMBL" id="CP034465">
    <property type="protein sequence ID" value="AZP03521.1"/>
    <property type="molecule type" value="Genomic_DNA"/>
</dbReference>
<dbReference type="PANTHER" id="PTHR30146:SF149">
    <property type="entry name" value="HTH-TYPE TRANSCRIPTIONAL REGULATOR EBGR"/>
    <property type="match status" value="1"/>
</dbReference>
<keyword evidence="1" id="KW-0805">Transcription regulation</keyword>
<dbReference type="AlphaFoldDB" id="A0A3Q9BJ27"/>
<protein>
    <submittedName>
        <fullName evidence="5">LacI family DNA-binding transcriptional regulator</fullName>
    </submittedName>
</protein>
<dbReference type="Pfam" id="PF13377">
    <property type="entry name" value="Peripla_BP_3"/>
    <property type="match status" value="1"/>
</dbReference>
<evidence type="ECO:0000256" key="1">
    <source>
        <dbReference type="ARBA" id="ARBA00023015"/>
    </source>
</evidence>
<dbReference type="InterPro" id="IPR046335">
    <property type="entry name" value="LacI/GalR-like_sensor"/>
</dbReference>
<dbReference type="RefSeq" id="WP_126108612.1">
    <property type="nucleotide sequence ID" value="NZ_CP034465.1"/>
</dbReference>
<keyword evidence="2 5" id="KW-0238">DNA-binding</keyword>
<feature type="domain" description="HTH lacI-type" evidence="4">
    <location>
        <begin position="2"/>
        <end position="58"/>
    </location>
</feature>
<dbReference type="Proteomes" id="UP000273326">
    <property type="component" value="Chromosome"/>
</dbReference>
<dbReference type="SMART" id="SM00354">
    <property type="entry name" value="HTH_LACI"/>
    <property type="match status" value="1"/>
</dbReference>
<evidence type="ECO:0000256" key="2">
    <source>
        <dbReference type="ARBA" id="ARBA00023125"/>
    </source>
</evidence>
<dbReference type="InterPro" id="IPR010982">
    <property type="entry name" value="Lambda_DNA-bd_dom_sf"/>
</dbReference>
<dbReference type="Pfam" id="PF00356">
    <property type="entry name" value="LacI"/>
    <property type="match status" value="1"/>
</dbReference>
<evidence type="ECO:0000256" key="3">
    <source>
        <dbReference type="ARBA" id="ARBA00023163"/>
    </source>
</evidence>
<evidence type="ECO:0000259" key="4">
    <source>
        <dbReference type="PROSITE" id="PS50932"/>
    </source>
</evidence>
<dbReference type="CDD" id="cd01544">
    <property type="entry name" value="PBP1_GalR"/>
    <property type="match status" value="1"/>
</dbReference>
<dbReference type="Gene3D" id="1.10.260.40">
    <property type="entry name" value="lambda repressor-like DNA-binding domains"/>
    <property type="match status" value="1"/>
</dbReference>
<dbReference type="Gene3D" id="3.40.50.2300">
    <property type="match status" value="2"/>
</dbReference>
<dbReference type="GO" id="GO:0000976">
    <property type="term" value="F:transcription cis-regulatory region binding"/>
    <property type="evidence" value="ECO:0007669"/>
    <property type="project" value="TreeGrafter"/>
</dbReference>
<name>A0A3Q9BJ27_9LACT</name>
<reference evidence="6" key="1">
    <citation type="submission" date="2018-12" db="EMBL/GenBank/DDBJ databases">
        <title>Complete genome sequencing of Jeotgalibaca sp. H21T32.</title>
        <authorList>
            <person name="Bae J.-W."/>
            <person name="Lee S.-Y."/>
        </authorList>
    </citation>
    <scope>NUCLEOTIDE SEQUENCE [LARGE SCALE GENOMIC DNA]</scope>
    <source>
        <strain evidence="6">H21T32</strain>
    </source>
</reference>
<organism evidence="5 6">
    <name type="scientific">Jeotgalibaca ciconiae</name>
    <dbReference type="NCBI Taxonomy" id="2496265"/>
    <lineage>
        <taxon>Bacteria</taxon>
        <taxon>Bacillati</taxon>
        <taxon>Bacillota</taxon>
        <taxon>Bacilli</taxon>
        <taxon>Lactobacillales</taxon>
        <taxon>Carnobacteriaceae</taxon>
        <taxon>Jeotgalibaca</taxon>
    </lineage>
</organism>